<feature type="transmembrane region" description="Helical" evidence="1">
    <location>
        <begin position="45"/>
        <end position="65"/>
    </location>
</feature>
<dbReference type="AlphaFoldDB" id="A0A1M5AL40"/>
<reference evidence="3 4" key="1">
    <citation type="submission" date="2016-11" db="EMBL/GenBank/DDBJ databases">
        <authorList>
            <person name="Jaros S."/>
            <person name="Januszkiewicz K."/>
            <person name="Wedrychowicz H."/>
        </authorList>
    </citation>
    <scope>NUCLEOTIDE SEQUENCE [LARGE SCALE GENOMIC DNA]</scope>
    <source>
        <strain evidence="3 4">DSM 19436</strain>
    </source>
</reference>
<feature type="transmembrane region" description="Helical" evidence="1">
    <location>
        <begin position="108"/>
        <end position="127"/>
    </location>
</feature>
<keyword evidence="1" id="KW-1133">Transmembrane helix</keyword>
<dbReference type="PANTHER" id="PTHR22911:SF135">
    <property type="entry name" value="BLR4310 PROTEIN"/>
    <property type="match status" value="1"/>
</dbReference>
<sequence>MTAVLEIGNNDAERTLFGLAAAVTGNFMFASSDAIVKVLSSHYSVFQLVVTQASFALIPLAIMLLREGGLRDIRVRHPRLVMLRGLLAGTGTIFGFFSFSQLPLAETYSIFFCTPILVTVLSIPILGERVGLHRWGAVIVGLIGIVVMVRPGFETLHLGHAAALVAAVIGAFTVLVMRRIARDEHHAVMVLAVVTGLIAVSLPGMILTFRTPTLHDMALFACGGLLMGSGQFLIVRSLSLAPASVVAPMQYTMMLWAISYGYLLFGTRIDPLVVLGALIVIASGLYIMNRERRRGRKNVRLIERP</sequence>
<evidence type="ECO:0000313" key="3">
    <source>
        <dbReference type="EMBL" id="SHF30981.1"/>
    </source>
</evidence>
<evidence type="ECO:0000313" key="4">
    <source>
        <dbReference type="Proteomes" id="UP000184485"/>
    </source>
</evidence>
<feature type="transmembrane region" description="Helical" evidence="1">
    <location>
        <begin position="159"/>
        <end position="176"/>
    </location>
</feature>
<feature type="transmembrane region" description="Helical" evidence="1">
    <location>
        <begin position="134"/>
        <end position="153"/>
    </location>
</feature>
<name>A0A1M5AL40_9HYPH</name>
<accession>A0A1M5AL40</accession>
<feature type="transmembrane region" description="Helical" evidence="1">
    <location>
        <begin position="271"/>
        <end position="288"/>
    </location>
</feature>
<dbReference type="Pfam" id="PF00892">
    <property type="entry name" value="EamA"/>
    <property type="match status" value="2"/>
</dbReference>
<dbReference type="OrthoDB" id="7818056at2"/>
<keyword evidence="1" id="KW-0812">Transmembrane</keyword>
<keyword evidence="1" id="KW-0472">Membrane</keyword>
<feature type="transmembrane region" description="Helical" evidence="1">
    <location>
        <begin position="218"/>
        <end position="238"/>
    </location>
</feature>
<feature type="domain" description="EamA" evidence="2">
    <location>
        <begin position="17"/>
        <end position="149"/>
    </location>
</feature>
<dbReference type="Proteomes" id="UP000184485">
    <property type="component" value="Unassembled WGS sequence"/>
</dbReference>
<evidence type="ECO:0000256" key="1">
    <source>
        <dbReference type="SAM" id="Phobius"/>
    </source>
</evidence>
<organism evidence="3 4">
    <name type="scientific">Kaistia soli DSM 19436</name>
    <dbReference type="NCBI Taxonomy" id="1122133"/>
    <lineage>
        <taxon>Bacteria</taxon>
        <taxon>Pseudomonadati</taxon>
        <taxon>Pseudomonadota</taxon>
        <taxon>Alphaproteobacteria</taxon>
        <taxon>Hyphomicrobiales</taxon>
        <taxon>Kaistiaceae</taxon>
        <taxon>Kaistia</taxon>
    </lineage>
</organism>
<dbReference type="InterPro" id="IPR000620">
    <property type="entry name" value="EamA_dom"/>
</dbReference>
<dbReference type="PANTHER" id="PTHR22911">
    <property type="entry name" value="ACYL-MALONYL CONDENSING ENZYME-RELATED"/>
    <property type="match status" value="1"/>
</dbReference>
<feature type="transmembrane region" description="Helical" evidence="1">
    <location>
        <begin position="85"/>
        <end position="102"/>
    </location>
</feature>
<dbReference type="GO" id="GO:0016020">
    <property type="term" value="C:membrane"/>
    <property type="evidence" value="ECO:0007669"/>
    <property type="project" value="InterPro"/>
</dbReference>
<protein>
    <submittedName>
        <fullName evidence="3">Permease of the drug/metabolite transporter (DMT) superfamily</fullName>
    </submittedName>
</protein>
<dbReference type="InterPro" id="IPR037185">
    <property type="entry name" value="EmrE-like"/>
</dbReference>
<keyword evidence="4" id="KW-1185">Reference proteome</keyword>
<feature type="transmembrane region" description="Helical" evidence="1">
    <location>
        <begin position="188"/>
        <end position="206"/>
    </location>
</feature>
<proteinExistence type="predicted"/>
<feature type="domain" description="EamA" evidence="2">
    <location>
        <begin position="158"/>
        <end position="285"/>
    </location>
</feature>
<dbReference type="SUPFAM" id="SSF103481">
    <property type="entry name" value="Multidrug resistance efflux transporter EmrE"/>
    <property type="match status" value="2"/>
</dbReference>
<dbReference type="RefSeq" id="WP_073052619.1">
    <property type="nucleotide sequence ID" value="NZ_FQUP01000001.1"/>
</dbReference>
<feature type="transmembrane region" description="Helical" evidence="1">
    <location>
        <begin position="245"/>
        <end position="265"/>
    </location>
</feature>
<evidence type="ECO:0000259" key="2">
    <source>
        <dbReference type="Pfam" id="PF00892"/>
    </source>
</evidence>
<dbReference type="EMBL" id="FQUP01000001">
    <property type="protein sequence ID" value="SHF30981.1"/>
    <property type="molecule type" value="Genomic_DNA"/>
</dbReference>
<gene>
    <name evidence="3" type="ORF">SAMN02745157_2171</name>
</gene>